<dbReference type="InterPro" id="IPR008979">
    <property type="entry name" value="Galactose-bd-like_sf"/>
</dbReference>
<feature type="chain" id="PRO_5036813975" description="Ice-binding protein C-terminal domain-containing protein" evidence="1">
    <location>
        <begin position="21"/>
        <end position="222"/>
    </location>
</feature>
<protein>
    <recommendedName>
        <fullName evidence="2">Ice-binding protein C-terminal domain-containing protein</fullName>
    </recommendedName>
</protein>
<evidence type="ECO:0000259" key="2">
    <source>
        <dbReference type="Pfam" id="PF07589"/>
    </source>
</evidence>
<dbReference type="NCBIfam" id="TIGR02595">
    <property type="entry name" value="PEP_CTERM"/>
    <property type="match status" value="1"/>
</dbReference>
<dbReference type="Gene3D" id="2.60.120.260">
    <property type="entry name" value="Galactose-binding domain-like"/>
    <property type="match status" value="1"/>
</dbReference>
<organism evidence="3 4">
    <name type="scientific">Kordiimonas sediminis</name>
    <dbReference type="NCBI Taxonomy" id="1735581"/>
    <lineage>
        <taxon>Bacteria</taxon>
        <taxon>Pseudomonadati</taxon>
        <taxon>Pseudomonadota</taxon>
        <taxon>Alphaproteobacteria</taxon>
        <taxon>Kordiimonadales</taxon>
        <taxon>Kordiimonadaceae</taxon>
        <taxon>Kordiimonas</taxon>
    </lineage>
</organism>
<evidence type="ECO:0000313" key="4">
    <source>
        <dbReference type="Proteomes" id="UP000630923"/>
    </source>
</evidence>
<keyword evidence="1" id="KW-0732">Signal</keyword>
<dbReference type="AlphaFoldDB" id="A0A919AQV8"/>
<feature type="signal peptide" evidence="1">
    <location>
        <begin position="1"/>
        <end position="20"/>
    </location>
</feature>
<feature type="domain" description="Ice-binding protein C-terminal" evidence="2">
    <location>
        <begin position="192"/>
        <end position="216"/>
    </location>
</feature>
<dbReference type="SUPFAM" id="SSF49785">
    <property type="entry name" value="Galactose-binding domain-like"/>
    <property type="match status" value="1"/>
</dbReference>
<dbReference type="Pfam" id="PF07589">
    <property type="entry name" value="PEP-CTERM"/>
    <property type="match status" value="1"/>
</dbReference>
<dbReference type="NCBIfam" id="NF035944">
    <property type="entry name" value="PEPxxWA-CTERM"/>
    <property type="match status" value="1"/>
</dbReference>
<name>A0A919AQV8_9PROT</name>
<reference evidence="3" key="2">
    <citation type="submission" date="2020-09" db="EMBL/GenBank/DDBJ databases">
        <authorList>
            <person name="Sun Q."/>
            <person name="Kim S."/>
        </authorList>
    </citation>
    <scope>NUCLEOTIDE SEQUENCE</scope>
    <source>
        <strain evidence="3">KCTC 42590</strain>
    </source>
</reference>
<evidence type="ECO:0000256" key="1">
    <source>
        <dbReference type="SAM" id="SignalP"/>
    </source>
</evidence>
<keyword evidence="4" id="KW-1185">Reference proteome</keyword>
<sequence length="222" mass="23671">MRRVLVTLMTVFAMSMSAHAAVIFSASGATINSGGPGSGSIADTYNQSGLLSGYIDGVTDFDVYMATNPMHSFVFAGNEWFGNQGTTSASVTYDFGSVRSVDAVALWNEESSGIGILDLFWSVNNVDFFSLSSGITPTDNPLADYSADVFSFTSVDAQYIRFDMNRCPQDDPGSYASCAIGEVAFREGVTSAVPEPATWLMMILGFGMIGVATRRRKSLALA</sequence>
<dbReference type="RefSeq" id="WP_229819174.1">
    <property type="nucleotide sequence ID" value="NZ_BNCI01000001.1"/>
</dbReference>
<dbReference type="Proteomes" id="UP000630923">
    <property type="component" value="Unassembled WGS sequence"/>
</dbReference>
<dbReference type="EMBL" id="BNCI01000001">
    <property type="protein sequence ID" value="GHF19114.1"/>
    <property type="molecule type" value="Genomic_DNA"/>
</dbReference>
<proteinExistence type="predicted"/>
<comment type="caution">
    <text evidence="3">The sequence shown here is derived from an EMBL/GenBank/DDBJ whole genome shotgun (WGS) entry which is preliminary data.</text>
</comment>
<dbReference type="InterPro" id="IPR013424">
    <property type="entry name" value="Ice-binding_C"/>
</dbReference>
<accession>A0A919AQV8</accession>
<evidence type="ECO:0000313" key="3">
    <source>
        <dbReference type="EMBL" id="GHF19114.1"/>
    </source>
</evidence>
<gene>
    <name evidence="3" type="ORF">GCM10017044_12080</name>
</gene>
<reference evidence="3" key="1">
    <citation type="journal article" date="2014" name="Int. J. Syst. Evol. Microbiol.">
        <title>Complete genome sequence of Corynebacterium casei LMG S-19264T (=DSM 44701T), isolated from a smear-ripened cheese.</title>
        <authorList>
            <consortium name="US DOE Joint Genome Institute (JGI-PGF)"/>
            <person name="Walter F."/>
            <person name="Albersmeier A."/>
            <person name="Kalinowski J."/>
            <person name="Ruckert C."/>
        </authorList>
    </citation>
    <scope>NUCLEOTIDE SEQUENCE</scope>
    <source>
        <strain evidence="3">KCTC 42590</strain>
    </source>
</reference>